<evidence type="ECO:0000256" key="14">
    <source>
        <dbReference type="RuleBase" id="RU000461"/>
    </source>
</evidence>
<evidence type="ECO:0000256" key="7">
    <source>
        <dbReference type="ARBA" id="ARBA00022824"/>
    </source>
</evidence>
<dbReference type="SUPFAM" id="SSF48264">
    <property type="entry name" value="Cytochrome P450"/>
    <property type="match status" value="1"/>
</dbReference>
<evidence type="ECO:0000256" key="10">
    <source>
        <dbReference type="ARBA" id="ARBA00023004"/>
    </source>
</evidence>
<dbReference type="RefSeq" id="XP_034239114.1">
    <property type="nucleotide sequence ID" value="XM_034383223.1"/>
</dbReference>
<dbReference type="GO" id="GO:0004497">
    <property type="term" value="F:monooxygenase activity"/>
    <property type="evidence" value="ECO:0007669"/>
    <property type="project" value="UniProtKB-KW"/>
</dbReference>
<evidence type="ECO:0000313" key="15">
    <source>
        <dbReference type="Proteomes" id="UP000515158"/>
    </source>
</evidence>
<evidence type="ECO:0000256" key="9">
    <source>
        <dbReference type="ARBA" id="ARBA00023002"/>
    </source>
</evidence>
<dbReference type="GO" id="GO:0005506">
    <property type="term" value="F:iron ion binding"/>
    <property type="evidence" value="ECO:0007669"/>
    <property type="project" value="InterPro"/>
</dbReference>
<dbReference type="AlphaFoldDB" id="A0A6P8ZLM5"/>
<dbReference type="InterPro" id="IPR036396">
    <property type="entry name" value="Cyt_P450_sf"/>
</dbReference>
<keyword evidence="6 13" id="KW-0479">Metal-binding</keyword>
<evidence type="ECO:0000256" key="2">
    <source>
        <dbReference type="ARBA" id="ARBA00004174"/>
    </source>
</evidence>
<reference evidence="16" key="1">
    <citation type="submission" date="2025-08" db="UniProtKB">
        <authorList>
            <consortium name="RefSeq"/>
        </authorList>
    </citation>
    <scope>IDENTIFICATION</scope>
    <source>
        <tissue evidence="16">Total insect</tissue>
    </source>
</reference>
<name>A0A6P8ZLM5_THRPL</name>
<comment type="similarity">
    <text evidence="4 14">Belongs to the cytochrome P450 family.</text>
</comment>
<evidence type="ECO:0000256" key="4">
    <source>
        <dbReference type="ARBA" id="ARBA00010617"/>
    </source>
</evidence>
<dbReference type="InterPro" id="IPR017972">
    <property type="entry name" value="Cyt_P450_CS"/>
</dbReference>
<dbReference type="GO" id="GO:0005789">
    <property type="term" value="C:endoplasmic reticulum membrane"/>
    <property type="evidence" value="ECO:0007669"/>
    <property type="project" value="UniProtKB-SubCell"/>
</dbReference>
<dbReference type="InterPro" id="IPR050196">
    <property type="entry name" value="Cytochrome_P450_Monoox"/>
</dbReference>
<dbReference type="InterPro" id="IPR002401">
    <property type="entry name" value="Cyt_P450_E_grp-I"/>
</dbReference>
<protein>
    <submittedName>
        <fullName evidence="16">Cytochrome P450 4C1-like</fullName>
    </submittedName>
</protein>
<evidence type="ECO:0000256" key="12">
    <source>
        <dbReference type="ARBA" id="ARBA00023136"/>
    </source>
</evidence>
<dbReference type="GO" id="GO:0016705">
    <property type="term" value="F:oxidoreductase activity, acting on paired donors, with incorporation or reduction of molecular oxygen"/>
    <property type="evidence" value="ECO:0007669"/>
    <property type="project" value="InterPro"/>
</dbReference>
<sequence>MKTILRLVDGRSEMRRGAIFNHLIVGLQDPADIEELTRWVRKAYGAEWKAHRKWLAPGFNQHVLNSFMNVFSEEAKGFVDRVEVGITVDVLDNLRKTVMKDFVRTSVAADGSQFDDELLDSGEFLDLFFRSVNARSFNPLLWSYFIFALTPLGKKMNKMKSTFESLCRRVVTAKKMELKSSDKCDFKLEQSRNTLMDILVRGPGAGLGMQVTEQDIMDECKTFLAANVETTVSALCWMFKVLSLKQEVQEKVHAELVSVFGDSDRLVTLEDLPKLKYLDCVMKEIMRLFPPVPFIVRQCHEETKLCGHTIPAGSSVGINIFAAHRDAKHWDKPEVFDPDRFLPENCKDRHPCAYIPFSTGPRNCIGRKYAMMNMTTILATALRAYKVLPVDDHKDLQSLADNMTFALSSHLVGGVRVKFQARGAVVA</sequence>
<evidence type="ECO:0000256" key="3">
    <source>
        <dbReference type="ARBA" id="ARBA00004406"/>
    </source>
</evidence>
<feature type="binding site" description="axial binding residue" evidence="13">
    <location>
        <position position="364"/>
    </location>
    <ligand>
        <name>heme</name>
        <dbReference type="ChEBI" id="CHEBI:30413"/>
    </ligand>
    <ligandPart>
        <name>Fe</name>
        <dbReference type="ChEBI" id="CHEBI:18248"/>
    </ligandPart>
</feature>
<keyword evidence="5 13" id="KW-0349">Heme</keyword>
<dbReference type="OrthoDB" id="1470350at2759"/>
<keyword evidence="10 13" id="KW-0408">Iron</keyword>
<dbReference type="Pfam" id="PF00067">
    <property type="entry name" value="p450"/>
    <property type="match status" value="1"/>
</dbReference>
<evidence type="ECO:0000256" key="11">
    <source>
        <dbReference type="ARBA" id="ARBA00023033"/>
    </source>
</evidence>
<keyword evidence="7" id="KW-0256">Endoplasmic reticulum</keyword>
<proteinExistence type="inferred from homology"/>
<evidence type="ECO:0000313" key="16">
    <source>
        <dbReference type="RefSeq" id="XP_034239114.1"/>
    </source>
</evidence>
<dbReference type="PRINTS" id="PR00385">
    <property type="entry name" value="P450"/>
</dbReference>
<keyword evidence="8" id="KW-0492">Microsome</keyword>
<dbReference type="InParanoid" id="A0A6P8ZLM5"/>
<keyword evidence="11 14" id="KW-0503">Monooxygenase</keyword>
<dbReference type="GO" id="GO:0020037">
    <property type="term" value="F:heme binding"/>
    <property type="evidence" value="ECO:0007669"/>
    <property type="project" value="InterPro"/>
</dbReference>
<dbReference type="PRINTS" id="PR00463">
    <property type="entry name" value="EP450I"/>
</dbReference>
<organism evidence="16">
    <name type="scientific">Thrips palmi</name>
    <name type="common">Melon thrips</name>
    <dbReference type="NCBI Taxonomy" id="161013"/>
    <lineage>
        <taxon>Eukaryota</taxon>
        <taxon>Metazoa</taxon>
        <taxon>Ecdysozoa</taxon>
        <taxon>Arthropoda</taxon>
        <taxon>Hexapoda</taxon>
        <taxon>Insecta</taxon>
        <taxon>Pterygota</taxon>
        <taxon>Neoptera</taxon>
        <taxon>Paraneoptera</taxon>
        <taxon>Thysanoptera</taxon>
        <taxon>Terebrantia</taxon>
        <taxon>Thripoidea</taxon>
        <taxon>Thripidae</taxon>
        <taxon>Thrips</taxon>
    </lineage>
</organism>
<keyword evidence="12" id="KW-0472">Membrane</keyword>
<evidence type="ECO:0000256" key="13">
    <source>
        <dbReference type="PIRSR" id="PIRSR602401-1"/>
    </source>
</evidence>
<evidence type="ECO:0000256" key="1">
    <source>
        <dbReference type="ARBA" id="ARBA00001971"/>
    </source>
</evidence>
<dbReference type="PROSITE" id="PS00086">
    <property type="entry name" value="CYTOCHROME_P450"/>
    <property type="match status" value="1"/>
</dbReference>
<comment type="cofactor">
    <cofactor evidence="1 13">
        <name>heme</name>
        <dbReference type="ChEBI" id="CHEBI:30413"/>
    </cofactor>
</comment>
<keyword evidence="15" id="KW-1185">Reference proteome</keyword>
<evidence type="ECO:0000256" key="6">
    <source>
        <dbReference type="ARBA" id="ARBA00022723"/>
    </source>
</evidence>
<gene>
    <name evidence="16" type="primary">LOC117644036</name>
</gene>
<dbReference type="Proteomes" id="UP000515158">
    <property type="component" value="Unplaced"/>
</dbReference>
<dbReference type="KEGG" id="tpal:117644036"/>
<dbReference type="PANTHER" id="PTHR24291">
    <property type="entry name" value="CYTOCHROME P450 FAMILY 4"/>
    <property type="match status" value="1"/>
</dbReference>
<evidence type="ECO:0000256" key="5">
    <source>
        <dbReference type="ARBA" id="ARBA00022617"/>
    </source>
</evidence>
<evidence type="ECO:0000256" key="8">
    <source>
        <dbReference type="ARBA" id="ARBA00022848"/>
    </source>
</evidence>
<dbReference type="GeneID" id="117644036"/>
<dbReference type="PANTHER" id="PTHR24291:SF189">
    <property type="entry name" value="CYTOCHROME P450 4C3-RELATED"/>
    <property type="match status" value="1"/>
</dbReference>
<comment type="subcellular location">
    <subcellularLocation>
        <location evidence="3">Endoplasmic reticulum membrane</location>
        <topology evidence="3">Peripheral membrane protein</topology>
    </subcellularLocation>
    <subcellularLocation>
        <location evidence="2">Microsome membrane</location>
        <topology evidence="2">Peripheral membrane protein</topology>
    </subcellularLocation>
</comment>
<dbReference type="InterPro" id="IPR001128">
    <property type="entry name" value="Cyt_P450"/>
</dbReference>
<keyword evidence="9 14" id="KW-0560">Oxidoreductase</keyword>
<dbReference type="Gene3D" id="1.10.630.10">
    <property type="entry name" value="Cytochrome P450"/>
    <property type="match status" value="1"/>
</dbReference>
<accession>A0A6P8ZLM5</accession>